<proteinExistence type="predicted"/>
<keyword evidence="3" id="KW-1185">Reference proteome</keyword>
<dbReference type="EMBL" id="JANIIK010000046">
    <property type="protein sequence ID" value="KAJ3601960.1"/>
    <property type="molecule type" value="Genomic_DNA"/>
</dbReference>
<evidence type="ECO:0000256" key="1">
    <source>
        <dbReference type="ARBA" id="ARBA00022703"/>
    </source>
</evidence>
<dbReference type="PANTHER" id="PTHR14965">
    <property type="entry name" value="SI:CH73-248E21.1"/>
    <property type="match status" value="1"/>
</dbReference>
<evidence type="ECO:0000313" key="2">
    <source>
        <dbReference type="EMBL" id="KAJ3601960.1"/>
    </source>
</evidence>
<protein>
    <submittedName>
        <fullName evidence="2">Uncharacterized protein</fullName>
    </submittedName>
</protein>
<dbReference type="GO" id="GO:2001236">
    <property type="term" value="P:regulation of extrinsic apoptotic signaling pathway"/>
    <property type="evidence" value="ECO:0007669"/>
    <property type="project" value="TreeGrafter"/>
</dbReference>
<dbReference type="Proteomes" id="UP001148018">
    <property type="component" value="Unassembled WGS sequence"/>
</dbReference>
<accession>A0A9Q0IL29</accession>
<evidence type="ECO:0000313" key="3">
    <source>
        <dbReference type="Proteomes" id="UP001148018"/>
    </source>
</evidence>
<comment type="caution">
    <text evidence="2">The sequence shown here is derived from an EMBL/GenBank/DDBJ whole genome shotgun (WGS) entry which is preliminary data.</text>
</comment>
<dbReference type="PANTHER" id="PTHR14965:SF9">
    <property type="entry name" value="APOPTOSIS FACILITATOR BCL-2-LIKE PROTEIN 14"/>
    <property type="match status" value="1"/>
</dbReference>
<organism evidence="2 3">
    <name type="scientific">Muraenolepis orangiensis</name>
    <name type="common">Patagonian moray cod</name>
    <dbReference type="NCBI Taxonomy" id="630683"/>
    <lineage>
        <taxon>Eukaryota</taxon>
        <taxon>Metazoa</taxon>
        <taxon>Chordata</taxon>
        <taxon>Craniata</taxon>
        <taxon>Vertebrata</taxon>
        <taxon>Euteleostomi</taxon>
        <taxon>Actinopterygii</taxon>
        <taxon>Neopterygii</taxon>
        <taxon>Teleostei</taxon>
        <taxon>Neoteleostei</taxon>
        <taxon>Acanthomorphata</taxon>
        <taxon>Zeiogadaria</taxon>
        <taxon>Gadariae</taxon>
        <taxon>Gadiformes</taxon>
        <taxon>Muraenolepidoidei</taxon>
        <taxon>Muraenolepididae</taxon>
        <taxon>Muraenolepis</taxon>
    </lineage>
</organism>
<dbReference type="GO" id="GO:0006915">
    <property type="term" value="P:apoptotic process"/>
    <property type="evidence" value="ECO:0007669"/>
    <property type="project" value="UniProtKB-KW"/>
</dbReference>
<dbReference type="OrthoDB" id="9836802at2759"/>
<gene>
    <name evidence="2" type="ORF">NHX12_029721</name>
</gene>
<name>A0A9Q0IL29_9TELE</name>
<keyword evidence="1" id="KW-0053">Apoptosis</keyword>
<dbReference type="AlphaFoldDB" id="A0A9Q0IL29"/>
<reference evidence="2" key="1">
    <citation type="submission" date="2022-07" db="EMBL/GenBank/DDBJ databases">
        <title>Chromosome-level genome of Muraenolepis orangiensis.</title>
        <authorList>
            <person name="Kim J."/>
        </authorList>
    </citation>
    <scope>NUCLEOTIDE SEQUENCE</scope>
    <source>
        <strain evidence="2">KU_S4_2022</strain>
        <tissue evidence="2">Muscle</tissue>
    </source>
</reference>
<sequence>MELIVHQVKEKENEKVLTNEEVINRIIALTKKEGDAIDEKLKENPTLNKFFQGMTYSAFQKLADTYLEETTPIQEAPSLPPAAAPELVKLAFTLDFTARVAGLSRQNVCHITGLGNRYLADRFEYTQACTDHPWSDTDD</sequence>